<organism evidence="1 2">
    <name type="scientific">Bradyrhizobium ivorense</name>
    <dbReference type="NCBI Taxonomy" id="2511166"/>
    <lineage>
        <taxon>Bacteria</taxon>
        <taxon>Pseudomonadati</taxon>
        <taxon>Pseudomonadota</taxon>
        <taxon>Alphaproteobacteria</taxon>
        <taxon>Hyphomicrobiales</taxon>
        <taxon>Nitrobacteraceae</taxon>
        <taxon>Bradyrhizobium</taxon>
    </lineage>
</organism>
<accession>A0A508TGD6</accession>
<protein>
    <submittedName>
        <fullName evidence="1">Uncharacterized protein</fullName>
    </submittedName>
</protein>
<evidence type="ECO:0000313" key="1">
    <source>
        <dbReference type="EMBL" id="VIO73178.1"/>
    </source>
</evidence>
<keyword evidence="2" id="KW-1185">Reference proteome</keyword>
<dbReference type="Proteomes" id="UP000328092">
    <property type="component" value="Unassembled WGS sequence"/>
</dbReference>
<proteinExistence type="predicted"/>
<evidence type="ECO:0000313" key="2">
    <source>
        <dbReference type="Proteomes" id="UP000328092"/>
    </source>
</evidence>
<gene>
    <name evidence="1" type="ORF">CI1B_47820</name>
</gene>
<dbReference type="AlphaFoldDB" id="A0A508TGD6"/>
<dbReference type="RefSeq" id="WP_139861844.1">
    <property type="nucleotide sequence ID" value="NZ_CAADFC020000016.1"/>
</dbReference>
<sequence>MSEDLLRQVVVELNQAPEAANRTARATALVTDVNTRIATEALRAMPFDTSPYAYQAWLAQADRS</sequence>
<reference evidence="1" key="1">
    <citation type="submission" date="2019-02" db="EMBL/GenBank/DDBJ databases">
        <authorList>
            <person name="Pothier F.J."/>
        </authorList>
    </citation>
    <scope>NUCLEOTIDE SEQUENCE</scope>
    <source>
        <strain evidence="1">CI-1B</strain>
    </source>
</reference>
<dbReference type="OrthoDB" id="8265917at2"/>
<comment type="caution">
    <text evidence="1">The sequence shown here is derived from an EMBL/GenBank/DDBJ whole genome shotgun (WGS) entry which is preliminary data.</text>
</comment>
<dbReference type="EMBL" id="CAADFC020000016">
    <property type="protein sequence ID" value="VIO73178.1"/>
    <property type="molecule type" value="Genomic_DNA"/>
</dbReference>
<name>A0A508TGD6_9BRAD</name>